<keyword evidence="1" id="KW-0472">Membrane</keyword>
<accession>A0A837IG75</accession>
<sequence>MNVAKNLKSMALTLFFLMPIMVLIALLNPTLVYFPISGFYLAGLTMTMAVLMYAFASFDFQYIQKQAKPWISVGSAETITTTYSHLIKFWLGVQSSDVKEVIVNLKNLPRTSYFLGRWTVYLRESDRLELWHDHAMFGDQWYYIKY</sequence>
<name>A0A837IG75_9BACT</name>
<gene>
    <name evidence="2" type="ORF">UX01_C0008G0001</name>
</gene>
<dbReference type="Proteomes" id="UP000034078">
    <property type="component" value="Unassembled WGS sequence"/>
</dbReference>
<feature type="transmembrane region" description="Helical" evidence="1">
    <location>
        <begin position="39"/>
        <end position="58"/>
    </location>
</feature>
<proteinExistence type="predicted"/>
<evidence type="ECO:0000313" key="2">
    <source>
        <dbReference type="EMBL" id="KKT99633.1"/>
    </source>
</evidence>
<comment type="caution">
    <text evidence="2">The sequence shown here is derived from an EMBL/GenBank/DDBJ whole genome shotgun (WGS) entry which is preliminary data.</text>
</comment>
<organism evidence="2 3">
    <name type="scientific">Candidatus Collierbacteria bacterium GW2011_GWB2_45_17</name>
    <dbReference type="NCBI Taxonomy" id="1618388"/>
    <lineage>
        <taxon>Bacteria</taxon>
        <taxon>Candidatus Collieribacteriota</taxon>
    </lineage>
</organism>
<protein>
    <submittedName>
        <fullName evidence="2">Uncharacterized protein</fullName>
    </submittedName>
</protein>
<dbReference type="EMBL" id="LCKO01000008">
    <property type="protein sequence ID" value="KKT99633.1"/>
    <property type="molecule type" value="Genomic_DNA"/>
</dbReference>
<keyword evidence="1" id="KW-0812">Transmembrane</keyword>
<dbReference type="AlphaFoldDB" id="A0A837IG75"/>
<feature type="transmembrane region" description="Helical" evidence="1">
    <location>
        <begin position="12"/>
        <end position="33"/>
    </location>
</feature>
<evidence type="ECO:0000313" key="3">
    <source>
        <dbReference type="Proteomes" id="UP000034078"/>
    </source>
</evidence>
<evidence type="ECO:0000256" key="1">
    <source>
        <dbReference type="SAM" id="Phobius"/>
    </source>
</evidence>
<reference evidence="2 3" key="1">
    <citation type="journal article" date="2015" name="Nature">
        <title>rRNA introns, odd ribosomes, and small enigmatic genomes across a large radiation of phyla.</title>
        <authorList>
            <person name="Brown C.T."/>
            <person name="Hug L.A."/>
            <person name="Thomas B.C."/>
            <person name="Sharon I."/>
            <person name="Castelle C.J."/>
            <person name="Singh A."/>
            <person name="Wilkins M.J."/>
            <person name="Williams K.H."/>
            <person name="Banfield J.F."/>
        </authorList>
    </citation>
    <scope>NUCLEOTIDE SEQUENCE [LARGE SCALE GENOMIC DNA]</scope>
</reference>
<keyword evidence="1" id="KW-1133">Transmembrane helix</keyword>